<dbReference type="InterPro" id="IPR011009">
    <property type="entry name" value="Kinase-like_dom_sf"/>
</dbReference>
<feature type="region of interest" description="Disordered" evidence="1">
    <location>
        <begin position="1"/>
        <end position="34"/>
    </location>
</feature>
<comment type="caution">
    <text evidence="3">The sequence shown here is derived from an EMBL/GenBank/DDBJ whole genome shotgun (WGS) entry which is preliminary data.</text>
</comment>
<dbReference type="InterPro" id="IPR051678">
    <property type="entry name" value="AGP_Transferase"/>
</dbReference>
<dbReference type="AlphaFoldDB" id="A0A7D8YTN3"/>
<protein>
    <recommendedName>
        <fullName evidence="2">Aminoglycoside phosphotransferase domain-containing protein</fullName>
    </recommendedName>
</protein>
<evidence type="ECO:0000313" key="3">
    <source>
        <dbReference type="EMBL" id="TVY53960.1"/>
    </source>
</evidence>
<dbReference type="SUPFAM" id="SSF56112">
    <property type="entry name" value="Protein kinase-like (PK-like)"/>
    <property type="match status" value="1"/>
</dbReference>
<dbReference type="OrthoDB" id="2906425at2759"/>
<feature type="domain" description="Aminoglycoside phosphotransferase" evidence="2">
    <location>
        <begin position="88"/>
        <end position="299"/>
    </location>
</feature>
<accession>A0A7D8YTN3</accession>
<dbReference type="Pfam" id="PF01636">
    <property type="entry name" value="APH"/>
    <property type="match status" value="1"/>
</dbReference>
<dbReference type="Proteomes" id="UP000481288">
    <property type="component" value="Unassembled WGS sequence"/>
</dbReference>
<organism evidence="3 4">
    <name type="scientific">Lachnellula cervina</name>
    <dbReference type="NCBI Taxonomy" id="1316786"/>
    <lineage>
        <taxon>Eukaryota</taxon>
        <taxon>Fungi</taxon>
        <taxon>Dikarya</taxon>
        <taxon>Ascomycota</taxon>
        <taxon>Pezizomycotina</taxon>
        <taxon>Leotiomycetes</taxon>
        <taxon>Helotiales</taxon>
        <taxon>Lachnaceae</taxon>
        <taxon>Lachnellula</taxon>
    </lineage>
</organism>
<dbReference type="CDD" id="cd05120">
    <property type="entry name" value="APH_ChoK_like"/>
    <property type="match status" value="1"/>
</dbReference>
<keyword evidence="4" id="KW-1185">Reference proteome</keyword>
<evidence type="ECO:0000256" key="1">
    <source>
        <dbReference type="SAM" id="MobiDB-lite"/>
    </source>
</evidence>
<proteinExistence type="predicted"/>
<dbReference type="InterPro" id="IPR002575">
    <property type="entry name" value="Aminoglycoside_PTrfase"/>
</dbReference>
<dbReference type="PANTHER" id="PTHR21310">
    <property type="entry name" value="AMINOGLYCOSIDE PHOSPHOTRANSFERASE-RELATED-RELATED"/>
    <property type="match status" value="1"/>
</dbReference>
<dbReference type="Gene3D" id="3.90.1200.10">
    <property type="match status" value="1"/>
</dbReference>
<evidence type="ECO:0000313" key="4">
    <source>
        <dbReference type="Proteomes" id="UP000481288"/>
    </source>
</evidence>
<dbReference type="PANTHER" id="PTHR21310:SF55">
    <property type="entry name" value="AMINOGLYCOSIDE PHOSPHOTRANSFERASE DOMAIN-CONTAINING PROTEIN"/>
    <property type="match status" value="1"/>
</dbReference>
<gene>
    <name evidence="3" type="ORF">LCER1_G007144</name>
</gene>
<reference evidence="3 4" key="1">
    <citation type="submission" date="2018-05" db="EMBL/GenBank/DDBJ databases">
        <title>Whole genome sequencing for identification of molecular markers to develop diagnostic detection tools for the regulated plant pathogen Lachnellula willkommii.</title>
        <authorList>
            <person name="Giroux E."/>
            <person name="Bilodeau G."/>
        </authorList>
    </citation>
    <scope>NUCLEOTIDE SEQUENCE [LARGE SCALE GENOMIC DNA]</scope>
    <source>
        <strain evidence="3 4">CBS 625.97</strain>
    </source>
</reference>
<evidence type="ECO:0000259" key="2">
    <source>
        <dbReference type="Pfam" id="PF01636"/>
    </source>
</evidence>
<name>A0A7D8YTN3_9HELO</name>
<sequence length="331" mass="38203">MGLFGFQKPHPTTQNATEIPRPRPQSPKPFSAPTVKTPVISREYNNNCLSRKRTLAAIRLHDPQSYFQGGVFQIPFNRIVKFGRDVQLAEAAALRFVAKHTTIPVPKVHCAFEHKHVKYIVMDRIDGEEIGKGWSERPEAERASLLRQLKGYFDQLRNIPHPRPGIIAAVDMQELYEPRTYNGRYGFGPFANEADFNRFLRFGIKDGRGVLKETGEKSLVTAEERSDMRMVVKMQDQLQGTHKICFTHGDASSSNVLVKKGKIVALIDFELSGFYPEYWEYTCAMNVNSQDGFWKAEIEKFLDPYPRELEIEENRRKHFGLRGLRGRWQWK</sequence>
<dbReference type="EMBL" id="QGMG01000391">
    <property type="protein sequence ID" value="TVY53960.1"/>
    <property type="molecule type" value="Genomic_DNA"/>
</dbReference>